<organism evidence="3 4">
    <name type="scientific">candidate division CPR2 bacterium GW2011_GWC2_39_10</name>
    <dbReference type="NCBI Taxonomy" id="1618345"/>
    <lineage>
        <taxon>Bacteria</taxon>
        <taxon>Bacteria division CPR2</taxon>
    </lineage>
</organism>
<dbReference type="AlphaFoldDB" id="A0A0G0PYF1"/>
<sequence>MEDLKPKGSRTYLTTVSLVVISALAAGGSAWFFMNQKVNSKISENNNLKVRLDKLEKEKDSVVELIITPTPTSTSSNTQGDLTNEQELIINTLSRGNDGKFGSDDALFAARIGKIDGIWAVTNPIPLRWSQAEGYNVPGMGGGDYVWEKIDKKWNFIGICGEGGCNEAVKAKFSEIPLTVIPQSKRESI</sequence>
<feature type="coiled-coil region" evidence="1">
    <location>
        <begin position="38"/>
        <end position="65"/>
    </location>
</feature>
<dbReference type="STRING" id="1618345.UT18_C0010G0023"/>
<feature type="transmembrane region" description="Helical" evidence="2">
    <location>
        <begin position="12"/>
        <end position="34"/>
    </location>
</feature>
<keyword evidence="2" id="KW-0812">Transmembrane</keyword>
<dbReference type="Proteomes" id="UP000034207">
    <property type="component" value="Unassembled WGS sequence"/>
</dbReference>
<evidence type="ECO:0000256" key="1">
    <source>
        <dbReference type="SAM" id="Coils"/>
    </source>
</evidence>
<keyword evidence="1" id="KW-0175">Coiled coil</keyword>
<name>A0A0G0PYF1_UNCC2</name>
<reference evidence="3 4" key="1">
    <citation type="journal article" date="2015" name="Nature">
        <title>rRNA introns, odd ribosomes, and small enigmatic genomes across a large radiation of phyla.</title>
        <authorList>
            <person name="Brown C.T."/>
            <person name="Hug L.A."/>
            <person name="Thomas B.C."/>
            <person name="Sharon I."/>
            <person name="Castelle C.J."/>
            <person name="Singh A."/>
            <person name="Wilkins M.J."/>
            <person name="Williams K.H."/>
            <person name="Banfield J.F."/>
        </authorList>
    </citation>
    <scope>NUCLEOTIDE SEQUENCE [LARGE SCALE GENOMIC DNA]</scope>
</reference>
<proteinExistence type="predicted"/>
<evidence type="ECO:0000313" key="4">
    <source>
        <dbReference type="Proteomes" id="UP000034207"/>
    </source>
</evidence>
<comment type="caution">
    <text evidence="3">The sequence shown here is derived from an EMBL/GenBank/DDBJ whole genome shotgun (WGS) entry which is preliminary data.</text>
</comment>
<evidence type="ECO:0000256" key="2">
    <source>
        <dbReference type="SAM" id="Phobius"/>
    </source>
</evidence>
<keyword evidence="2" id="KW-0472">Membrane</keyword>
<gene>
    <name evidence="3" type="ORF">UT18_C0010G0023</name>
</gene>
<dbReference type="EMBL" id="LBVV01000010">
    <property type="protein sequence ID" value="KKQ94451.1"/>
    <property type="molecule type" value="Genomic_DNA"/>
</dbReference>
<keyword evidence="2" id="KW-1133">Transmembrane helix</keyword>
<evidence type="ECO:0000313" key="3">
    <source>
        <dbReference type="EMBL" id="KKQ94451.1"/>
    </source>
</evidence>
<protein>
    <submittedName>
        <fullName evidence="3">Uncharacterized protein</fullName>
    </submittedName>
</protein>
<accession>A0A0G0PYF1</accession>